<dbReference type="PANTHER" id="PTHR11610">
    <property type="entry name" value="LIPASE"/>
    <property type="match status" value="1"/>
</dbReference>
<sequence>FGHMDDQFLTFDSDLIVGMLTLGVLLLVCSLRASEGFLFEEGARLVTYKLYTRRTPTGELIDKSSFLKSSYNPNVPTKLVTHGWFGDLPTFDDMIEALIEKEDVNVIRLDWVDWSSNLDYLQVVEEVPDVAMAIKGFLDYMIQDGGLKLKDLHFIGFSLGAQVAAFVGKQYTTQQIARITCLDPSGLGFDNSDAKKSIHKTDAEFVDVLHTSGLSAEPRGHVDFWPNNGDETHALCPLLFAETIRQSCDFTARQCNNWEEFVNKKCESNATNTMGYMASKTGAQGNLYLEINGYEKPFCKKSKQL</sequence>
<dbReference type="InterPro" id="IPR000734">
    <property type="entry name" value="TAG_lipase"/>
</dbReference>
<dbReference type="OrthoDB" id="199913at2759"/>
<dbReference type="InterPro" id="IPR013818">
    <property type="entry name" value="Lipase"/>
</dbReference>
<dbReference type="GO" id="GO:0016298">
    <property type="term" value="F:lipase activity"/>
    <property type="evidence" value="ECO:0007669"/>
    <property type="project" value="InterPro"/>
</dbReference>
<proteinExistence type="inferred from homology"/>
<dbReference type="Gene3D" id="3.40.50.1820">
    <property type="entry name" value="alpha/beta hydrolase"/>
    <property type="match status" value="1"/>
</dbReference>
<reference evidence="5" key="1">
    <citation type="submission" date="2022-03" db="EMBL/GenBank/DDBJ databases">
        <authorList>
            <person name="Martin C."/>
        </authorList>
    </citation>
    <scope>NUCLEOTIDE SEQUENCE</scope>
</reference>
<comment type="similarity">
    <text evidence="2 4">Belongs to the AB hydrolase superfamily. Lipase family.</text>
</comment>
<dbReference type="EMBL" id="CAIIXF020000004">
    <property type="protein sequence ID" value="CAH1780948.1"/>
    <property type="molecule type" value="Genomic_DNA"/>
</dbReference>
<dbReference type="InterPro" id="IPR029058">
    <property type="entry name" value="AB_hydrolase_fold"/>
</dbReference>
<keyword evidence="6" id="KW-1185">Reference proteome</keyword>
<comment type="caution">
    <text evidence="5">The sequence shown here is derived from an EMBL/GenBank/DDBJ whole genome shotgun (WGS) entry which is preliminary data.</text>
</comment>
<evidence type="ECO:0000313" key="5">
    <source>
        <dbReference type="EMBL" id="CAH1780948.1"/>
    </source>
</evidence>
<evidence type="ECO:0000256" key="2">
    <source>
        <dbReference type="ARBA" id="ARBA00010701"/>
    </source>
</evidence>
<gene>
    <name evidence="5" type="ORF">OFUS_LOCUS7581</name>
</gene>
<protein>
    <submittedName>
        <fullName evidence="5">Uncharacterized protein</fullName>
    </submittedName>
</protein>
<evidence type="ECO:0000256" key="3">
    <source>
        <dbReference type="ARBA" id="ARBA00022525"/>
    </source>
</evidence>
<dbReference type="GO" id="GO:0016042">
    <property type="term" value="P:lipid catabolic process"/>
    <property type="evidence" value="ECO:0007669"/>
    <property type="project" value="TreeGrafter"/>
</dbReference>
<comment type="subcellular location">
    <subcellularLocation>
        <location evidence="1">Secreted</location>
    </subcellularLocation>
</comment>
<dbReference type="AlphaFoldDB" id="A0A8J1Y1K2"/>
<dbReference type="Pfam" id="PF00151">
    <property type="entry name" value="Lipase"/>
    <property type="match status" value="1"/>
</dbReference>
<dbReference type="Proteomes" id="UP000749559">
    <property type="component" value="Unassembled WGS sequence"/>
</dbReference>
<dbReference type="SUPFAM" id="SSF53474">
    <property type="entry name" value="alpha/beta-Hydrolases"/>
    <property type="match status" value="1"/>
</dbReference>
<evidence type="ECO:0000313" key="6">
    <source>
        <dbReference type="Proteomes" id="UP000749559"/>
    </source>
</evidence>
<keyword evidence="3" id="KW-0964">Secreted</keyword>
<organism evidence="5 6">
    <name type="scientific">Owenia fusiformis</name>
    <name type="common">Polychaete worm</name>
    <dbReference type="NCBI Taxonomy" id="6347"/>
    <lineage>
        <taxon>Eukaryota</taxon>
        <taxon>Metazoa</taxon>
        <taxon>Spiralia</taxon>
        <taxon>Lophotrochozoa</taxon>
        <taxon>Annelida</taxon>
        <taxon>Polychaeta</taxon>
        <taxon>Sedentaria</taxon>
        <taxon>Canalipalpata</taxon>
        <taxon>Sabellida</taxon>
        <taxon>Oweniida</taxon>
        <taxon>Oweniidae</taxon>
        <taxon>Owenia</taxon>
    </lineage>
</organism>
<name>A0A8J1Y1K2_OWEFU</name>
<dbReference type="GO" id="GO:0005615">
    <property type="term" value="C:extracellular space"/>
    <property type="evidence" value="ECO:0007669"/>
    <property type="project" value="TreeGrafter"/>
</dbReference>
<dbReference type="PANTHER" id="PTHR11610:SF173">
    <property type="entry name" value="LIPASE DOMAIN-CONTAINING PROTEIN-RELATED"/>
    <property type="match status" value="1"/>
</dbReference>
<dbReference type="PRINTS" id="PR00821">
    <property type="entry name" value="TAGLIPASE"/>
</dbReference>
<evidence type="ECO:0000256" key="4">
    <source>
        <dbReference type="RuleBase" id="RU004262"/>
    </source>
</evidence>
<accession>A0A8J1Y1K2</accession>
<evidence type="ECO:0000256" key="1">
    <source>
        <dbReference type="ARBA" id="ARBA00004613"/>
    </source>
</evidence>
<feature type="non-terminal residue" evidence="5">
    <location>
        <position position="1"/>
    </location>
</feature>